<dbReference type="RefSeq" id="WP_128510200.1">
    <property type="nucleotide sequence ID" value="NZ_CP084681.1"/>
</dbReference>
<name>A0A371PY23_STRIH</name>
<gene>
    <name evidence="2" type="ORF">DY245_29150</name>
</gene>
<reference evidence="2 3" key="1">
    <citation type="submission" date="2018-08" db="EMBL/GenBank/DDBJ databases">
        <title>Streptomyces NEAU-D10 sp. nov., a novel Actinomycete isolated from soil.</title>
        <authorList>
            <person name="Jin L."/>
        </authorList>
    </citation>
    <scope>NUCLEOTIDE SEQUENCE [LARGE SCALE GENOMIC DNA]</scope>
    <source>
        <strain evidence="2 3">NEAU-D10</strain>
    </source>
</reference>
<proteinExistence type="predicted"/>
<keyword evidence="3" id="KW-1185">Reference proteome</keyword>
<dbReference type="AlphaFoldDB" id="A0A371PY23"/>
<dbReference type="SUPFAM" id="SSF47336">
    <property type="entry name" value="ACP-like"/>
    <property type="match status" value="1"/>
</dbReference>
<sequence length="93" mass="9645">MSDSYTAICEALTETFGVEPADLRPDVSFEQLEVDSLALLELAIVMSERLGVTGEADLRPATTLGEAAEFVDALRSPSGIAGGAAQEARTTAG</sequence>
<dbReference type="InterPro" id="IPR009081">
    <property type="entry name" value="PP-bd_ACP"/>
</dbReference>
<evidence type="ECO:0000259" key="1">
    <source>
        <dbReference type="Pfam" id="PF00550"/>
    </source>
</evidence>
<organism evidence="2 3">
    <name type="scientific">Streptomyces inhibens</name>
    <dbReference type="NCBI Taxonomy" id="2293571"/>
    <lineage>
        <taxon>Bacteria</taxon>
        <taxon>Bacillati</taxon>
        <taxon>Actinomycetota</taxon>
        <taxon>Actinomycetes</taxon>
        <taxon>Kitasatosporales</taxon>
        <taxon>Streptomycetaceae</taxon>
        <taxon>Streptomyces</taxon>
    </lineage>
</organism>
<dbReference type="Gene3D" id="1.10.1200.10">
    <property type="entry name" value="ACP-like"/>
    <property type="match status" value="1"/>
</dbReference>
<evidence type="ECO:0000313" key="3">
    <source>
        <dbReference type="Proteomes" id="UP000262477"/>
    </source>
</evidence>
<comment type="caution">
    <text evidence="2">The sequence shown here is derived from an EMBL/GenBank/DDBJ whole genome shotgun (WGS) entry which is preliminary data.</text>
</comment>
<dbReference type="InterPro" id="IPR036736">
    <property type="entry name" value="ACP-like_sf"/>
</dbReference>
<dbReference type="EMBL" id="QUAC01000232">
    <property type="protein sequence ID" value="REK86993.1"/>
    <property type="molecule type" value="Genomic_DNA"/>
</dbReference>
<feature type="domain" description="Carrier" evidence="1">
    <location>
        <begin position="7"/>
        <end position="69"/>
    </location>
</feature>
<dbReference type="OrthoDB" id="6978112at2"/>
<evidence type="ECO:0000313" key="2">
    <source>
        <dbReference type="EMBL" id="REK86993.1"/>
    </source>
</evidence>
<protein>
    <submittedName>
        <fullName evidence="2">Acyl carrier protein</fullName>
    </submittedName>
</protein>
<dbReference type="Proteomes" id="UP000262477">
    <property type="component" value="Unassembled WGS sequence"/>
</dbReference>
<dbReference type="Pfam" id="PF00550">
    <property type="entry name" value="PP-binding"/>
    <property type="match status" value="1"/>
</dbReference>
<accession>A0A371PY23</accession>